<reference evidence="1 2" key="1">
    <citation type="submission" date="2024-01" db="EMBL/GenBank/DDBJ databases">
        <title>A draft genome for a cacao thread blight-causing isolate of Paramarasmius palmivorus.</title>
        <authorList>
            <person name="Baruah I.K."/>
            <person name="Bukari Y."/>
            <person name="Amoako-Attah I."/>
            <person name="Meinhardt L.W."/>
            <person name="Bailey B.A."/>
            <person name="Cohen S.P."/>
        </authorList>
    </citation>
    <scope>NUCLEOTIDE SEQUENCE [LARGE SCALE GENOMIC DNA]</scope>
    <source>
        <strain evidence="1 2">GH-12</strain>
    </source>
</reference>
<name>A0AAW0DNB6_9AGAR</name>
<proteinExistence type="predicted"/>
<dbReference type="AlphaFoldDB" id="A0AAW0DNB6"/>
<comment type="caution">
    <text evidence="1">The sequence shown here is derived from an EMBL/GenBank/DDBJ whole genome shotgun (WGS) entry which is preliminary data.</text>
</comment>
<evidence type="ECO:0000313" key="2">
    <source>
        <dbReference type="Proteomes" id="UP001383192"/>
    </source>
</evidence>
<protein>
    <recommendedName>
        <fullName evidence="3">MYND-type domain-containing protein</fullName>
    </recommendedName>
</protein>
<keyword evidence="2" id="KW-1185">Reference proteome</keyword>
<dbReference type="EMBL" id="JAYKXP010000011">
    <property type="protein sequence ID" value="KAK7052837.1"/>
    <property type="molecule type" value="Genomic_DNA"/>
</dbReference>
<sequence length="451" mass="51005">MHIQDRPALSNVFEHPKVKNHQSSKVDWGRILTDHIQEVTATLAKKIPYEATKEDKIRLLASMGIEIQSSQRIPENVLDNKLRSAIDAAQYFTGVFGEEKTPVNPATFPRWPLNSPQPLGRAVARHNLRESDMLRRTMADPARREENVFMGVRRVLVNIGEQFEKRHPHLLIQDDEETNFICIHVLEVRKIKDGVPMLVLLFGRGTRSLPLSTLLLWRDEAISMSPDQFIPTVTIGLDEQNLLLAILASNSQRFDGSVSAPRRESEQPFVTSFLLPMGPIGQQDIGKLTNYSGCYVCGKQTATCQRAHWKEHKPTCNSLKGGSWRPVKISTQNKGITSYYNMQTPIDALGNPTTQVISSGNPPPNAHGDSPFLIKIQRAMTDRPNPMLIYDRQRSLDVVLDHSVDPGSYEAALKQMPTGYRGLKIYRWAKRTGDWELTICFDKIPVKDPLW</sequence>
<accession>A0AAW0DNB6</accession>
<evidence type="ECO:0008006" key="3">
    <source>
        <dbReference type="Google" id="ProtNLM"/>
    </source>
</evidence>
<organism evidence="1 2">
    <name type="scientific">Paramarasmius palmivorus</name>
    <dbReference type="NCBI Taxonomy" id="297713"/>
    <lineage>
        <taxon>Eukaryota</taxon>
        <taxon>Fungi</taxon>
        <taxon>Dikarya</taxon>
        <taxon>Basidiomycota</taxon>
        <taxon>Agaricomycotina</taxon>
        <taxon>Agaricomycetes</taxon>
        <taxon>Agaricomycetidae</taxon>
        <taxon>Agaricales</taxon>
        <taxon>Marasmiineae</taxon>
        <taxon>Marasmiaceae</taxon>
        <taxon>Paramarasmius</taxon>
    </lineage>
</organism>
<evidence type="ECO:0000313" key="1">
    <source>
        <dbReference type="EMBL" id="KAK7052837.1"/>
    </source>
</evidence>
<dbReference type="Proteomes" id="UP001383192">
    <property type="component" value="Unassembled WGS sequence"/>
</dbReference>
<gene>
    <name evidence="1" type="ORF">VNI00_004156</name>
</gene>